<dbReference type="PRINTS" id="PR01210">
    <property type="entry name" value="GGTRANSPTASE"/>
</dbReference>
<keyword evidence="2" id="KW-1185">Reference proteome</keyword>
<dbReference type="GO" id="GO:0036374">
    <property type="term" value="F:glutathione hydrolase activity"/>
    <property type="evidence" value="ECO:0007669"/>
    <property type="project" value="InterPro"/>
</dbReference>
<evidence type="ECO:0000313" key="1">
    <source>
        <dbReference type="EMBL" id="KHJ88047.1"/>
    </source>
</evidence>
<proteinExistence type="predicted"/>
<dbReference type="OrthoDB" id="5805374at2759"/>
<dbReference type="PANTHER" id="PTHR11686">
    <property type="entry name" value="GAMMA GLUTAMYL TRANSPEPTIDASE"/>
    <property type="match status" value="1"/>
</dbReference>
<dbReference type="EMBL" id="KN556545">
    <property type="protein sequence ID" value="KHJ88047.1"/>
    <property type="molecule type" value="Genomic_DNA"/>
</dbReference>
<dbReference type="PANTHER" id="PTHR11686:SF69">
    <property type="entry name" value="GAMMA-GLUTAMYLTRANSPEPTIDASE 1"/>
    <property type="match status" value="1"/>
</dbReference>
<dbReference type="Pfam" id="PF01019">
    <property type="entry name" value="G_glu_transpept"/>
    <property type="match status" value="1"/>
</dbReference>
<dbReference type="InterPro" id="IPR000101">
    <property type="entry name" value="GGT_peptidase"/>
</dbReference>
<dbReference type="SUPFAM" id="SSF56235">
    <property type="entry name" value="N-terminal nucleophile aminohydrolases (Ntn hydrolases)"/>
    <property type="match status" value="1"/>
</dbReference>
<gene>
    <name evidence="1" type="ORF">OESDEN_12163</name>
</gene>
<name>A0A0B1SX16_OESDE</name>
<dbReference type="GO" id="GO:0005886">
    <property type="term" value="C:plasma membrane"/>
    <property type="evidence" value="ECO:0007669"/>
    <property type="project" value="TreeGrafter"/>
</dbReference>
<organism evidence="1 2">
    <name type="scientific">Oesophagostomum dentatum</name>
    <name type="common">Nodular worm</name>
    <dbReference type="NCBI Taxonomy" id="61180"/>
    <lineage>
        <taxon>Eukaryota</taxon>
        <taxon>Metazoa</taxon>
        <taxon>Ecdysozoa</taxon>
        <taxon>Nematoda</taxon>
        <taxon>Chromadorea</taxon>
        <taxon>Rhabditida</taxon>
        <taxon>Rhabditina</taxon>
        <taxon>Rhabditomorpha</taxon>
        <taxon>Strongyloidea</taxon>
        <taxon>Strongylidae</taxon>
        <taxon>Oesophagostomum</taxon>
    </lineage>
</organism>
<dbReference type="Proteomes" id="UP000053660">
    <property type="component" value="Unassembled WGS sequence"/>
</dbReference>
<dbReference type="InterPro" id="IPR029055">
    <property type="entry name" value="Ntn_hydrolases_N"/>
</dbReference>
<reference evidence="1 2" key="1">
    <citation type="submission" date="2014-03" db="EMBL/GenBank/DDBJ databases">
        <title>Draft genome of the hookworm Oesophagostomum dentatum.</title>
        <authorList>
            <person name="Mitreva M."/>
        </authorList>
    </citation>
    <scope>NUCLEOTIDE SEQUENCE [LARGE SCALE GENOMIC DNA]</scope>
    <source>
        <strain evidence="1 2">OD-Hann</strain>
    </source>
</reference>
<evidence type="ECO:0000313" key="2">
    <source>
        <dbReference type="Proteomes" id="UP000053660"/>
    </source>
</evidence>
<evidence type="ECO:0008006" key="3">
    <source>
        <dbReference type="Google" id="ProtNLM"/>
    </source>
</evidence>
<sequence>LLSSFQVEFLQSELRPTTNASTDPSPTGSLTEASKTIAIEWPPPPKSSSRTFLTAAVTCRNEYCAEIGRESSLLTNERKMVGYRDTTTSVDTIMVGIPQQHDKCGHSNLKESYLISGKLSDILIRDGNAVDAAIATVVCTGAVEPHATGFGGGLLMLVHDRAINETVLINAVSIAPRTATEETYLANPNLAKLGYSSIGTPGFLHGIWTAFKRFGSGRIAWQDLLLPTINLLERGYPVSADFVSAVRSRFHEIITEKSMR</sequence>
<dbReference type="GO" id="GO:0006751">
    <property type="term" value="P:glutathione catabolic process"/>
    <property type="evidence" value="ECO:0007669"/>
    <property type="project" value="InterPro"/>
</dbReference>
<protein>
    <recommendedName>
        <fullName evidence="3">Gamma-glutamyltranspeptidase</fullName>
    </recommendedName>
</protein>
<dbReference type="AlphaFoldDB" id="A0A0B1SX16"/>
<feature type="non-terminal residue" evidence="1">
    <location>
        <position position="1"/>
    </location>
</feature>
<accession>A0A0B1SX16</accession>